<dbReference type="Proteomes" id="UP000735302">
    <property type="component" value="Unassembled WGS sequence"/>
</dbReference>
<evidence type="ECO:0000256" key="1">
    <source>
        <dbReference type="SAM" id="MobiDB-lite"/>
    </source>
</evidence>
<name>A0AAV4BVE8_9GAST</name>
<feature type="region of interest" description="Disordered" evidence="1">
    <location>
        <begin position="64"/>
        <end position="89"/>
    </location>
</feature>
<gene>
    <name evidence="2" type="ORF">PoB_004956100</name>
</gene>
<evidence type="ECO:0000313" key="3">
    <source>
        <dbReference type="Proteomes" id="UP000735302"/>
    </source>
</evidence>
<dbReference type="AlphaFoldDB" id="A0AAV4BVE8"/>
<keyword evidence="3" id="KW-1185">Reference proteome</keyword>
<reference evidence="2 3" key="1">
    <citation type="journal article" date="2021" name="Elife">
        <title>Chloroplast acquisition without the gene transfer in kleptoplastic sea slugs, Plakobranchus ocellatus.</title>
        <authorList>
            <person name="Maeda T."/>
            <person name="Takahashi S."/>
            <person name="Yoshida T."/>
            <person name="Shimamura S."/>
            <person name="Takaki Y."/>
            <person name="Nagai Y."/>
            <person name="Toyoda A."/>
            <person name="Suzuki Y."/>
            <person name="Arimoto A."/>
            <person name="Ishii H."/>
            <person name="Satoh N."/>
            <person name="Nishiyama T."/>
            <person name="Hasebe M."/>
            <person name="Maruyama T."/>
            <person name="Minagawa J."/>
            <person name="Obokata J."/>
            <person name="Shigenobu S."/>
        </authorList>
    </citation>
    <scope>NUCLEOTIDE SEQUENCE [LARGE SCALE GENOMIC DNA]</scope>
</reference>
<proteinExistence type="predicted"/>
<evidence type="ECO:0000313" key="2">
    <source>
        <dbReference type="EMBL" id="GFO23056.1"/>
    </source>
</evidence>
<organism evidence="2 3">
    <name type="scientific">Plakobranchus ocellatus</name>
    <dbReference type="NCBI Taxonomy" id="259542"/>
    <lineage>
        <taxon>Eukaryota</taxon>
        <taxon>Metazoa</taxon>
        <taxon>Spiralia</taxon>
        <taxon>Lophotrochozoa</taxon>
        <taxon>Mollusca</taxon>
        <taxon>Gastropoda</taxon>
        <taxon>Heterobranchia</taxon>
        <taxon>Euthyneura</taxon>
        <taxon>Panpulmonata</taxon>
        <taxon>Sacoglossa</taxon>
        <taxon>Placobranchoidea</taxon>
        <taxon>Plakobranchidae</taxon>
        <taxon>Plakobranchus</taxon>
    </lineage>
</organism>
<accession>A0AAV4BVE8</accession>
<dbReference type="EMBL" id="BLXT01005500">
    <property type="protein sequence ID" value="GFO23056.1"/>
    <property type="molecule type" value="Genomic_DNA"/>
</dbReference>
<comment type="caution">
    <text evidence="2">The sequence shown here is derived from an EMBL/GenBank/DDBJ whole genome shotgun (WGS) entry which is preliminary data.</text>
</comment>
<protein>
    <submittedName>
        <fullName evidence="2">Uncharacterized protein</fullName>
    </submittedName>
</protein>
<sequence length="89" mass="9986">MHLFRILGQSDRDIKSAVFPSYFVFDVSPEDICLHQLLGNRIIFVHIACPGERDFKLLGLQSGQDAGDGVQTHDRKVRDLPVSVLPPRS</sequence>